<sequence length="501" mass="56954">MFWHTFLLASAIKILFLASYRSTDFEVHRNWLAITHSRPLAKWYYDATSEWTLDYPPFFAYFEWALSQVAAYFDPAMLVVTNLNYASTHAVLFQRGSVIVTDVVFALGVKRCMSRLAKTENEHIIGSALLLSNIGLLMVDHIHFQYNGFLFGFLLLSLSYILTENYLASAFCFAVLLNLKHIFIYVAPVYVVFLLKFYCFRNNGSSATAALIKLIKLGAIVGGVCLLSFGPFYNHIPQVFARLFPFKRGLTHAYWAPNFWALYNFADKVLSIALGRKSAMASGTGGLVQTFEHTVLPSISPTTTFVMTALAMFPTLYKLWTLKNNTNFAQNFIRAVTLCACSSFMFGWHVHEKAILMVIIPLTVLSITNRNDARWTLFLGILGHYSLFPLLFKPELILIKHAMHVVYTGISVLLLRNIHGGRFLSIPERLYLYGFVFLSLFENIIHPALNLDQTLPFIPLMAISVYSALGVSYFWLNYQKHFITQTPFLTKDQGVSKTKKN</sequence>
<dbReference type="UniPathway" id="UPA00378"/>
<feature type="transmembrane region" description="Helical" evidence="10">
    <location>
        <begin position="211"/>
        <end position="233"/>
    </location>
</feature>
<name>A0A1Q3FD14_CULTA</name>
<dbReference type="Pfam" id="PF03155">
    <property type="entry name" value="Alg6_Alg8"/>
    <property type="match status" value="1"/>
</dbReference>
<dbReference type="PANTHER" id="PTHR12413">
    <property type="entry name" value="DOLICHYL GLYCOSYLTRANSFERASE"/>
    <property type="match status" value="1"/>
</dbReference>
<feature type="transmembrane region" description="Helical" evidence="10">
    <location>
        <begin position="455"/>
        <end position="476"/>
    </location>
</feature>
<evidence type="ECO:0000256" key="10">
    <source>
        <dbReference type="RuleBase" id="RU363110"/>
    </source>
</evidence>
<evidence type="ECO:0000256" key="2">
    <source>
        <dbReference type="ARBA" id="ARBA00004922"/>
    </source>
</evidence>
<dbReference type="GO" id="GO:0042283">
    <property type="term" value="F:dolichyl pyrophosphate Glc1Man9GlcNAc2 alpha-1,3-glucosyltransferase activity"/>
    <property type="evidence" value="ECO:0007669"/>
    <property type="project" value="TreeGrafter"/>
</dbReference>
<feature type="transmembrane region" description="Helical" evidence="10">
    <location>
        <begin position="398"/>
        <end position="418"/>
    </location>
</feature>
<reference evidence="12" key="1">
    <citation type="submission" date="2017-01" db="EMBL/GenBank/DDBJ databases">
        <title>A deep insight into the sialotranscriptome of adult male and female Cluex tarsalis mosquitoes.</title>
        <authorList>
            <person name="Ribeiro J.M."/>
            <person name="Moreira F."/>
            <person name="Bernard K.A."/>
            <person name="Calvo E."/>
        </authorList>
    </citation>
    <scope>NUCLEOTIDE SEQUENCE</scope>
    <source>
        <strain evidence="12">Kern County</strain>
        <tissue evidence="12">Salivary glands</tissue>
    </source>
</reference>
<evidence type="ECO:0000256" key="8">
    <source>
        <dbReference type="ARBA" id="ARBA00022989"/>
    </source>
</evidence>
<evidence type="ECO:0000256" key="9">
    <source>
        <dbReference type="ARBA" id="ARBA00023136"/>
    </source>
</evidence>
<comment type="similarity">
    <text evidence="3 10">Belongs to the ALG6/ALG8 glucosyltransferase family.</text>
</comment>
<feature type="transmembrane region" description="Helical" evidence="10">
    <location>
        <begin position="430"/>
        <end position="449"/>
    </location>
</feature>
<evidence type="ECO:0000256" key="4">
    <source>
        <dbReference type="ARBA" id="ARBA00022676"/>
    </source>
</evidence>
<keyword evidence="8 10" id="KW-1133">Transmembrane helix</keyword>
<accession>A0A1Q3FD14</accession>
<feature type="chain" id="PRO_5012185246" description="Alpha-1,3-glucosyltransferase" evidence="11">
    <location>
        <begin position="23"/>
        <end position="501"/>
    </location>
</feature>
<dbReference type="EC" id="2.4.1.-" evidence="10"/>
<keyword evidence="4 10" id="KW-0328">Glycosyltransferase</keyword>
<dbReference type="InterPro" id="IPR004856">
    <property type="entry name" value="Glyco_trans_ALG6/ALG8"/>
</dbReference>
<keyword evidence="7 10" id="KW-0256">Endoplasmic reticulum</keyword>
<feature type="transmembrane region" description="Helical" evidence="10">
    <location>
        <begin position="299"/>
        <end position="320"/>
    </location>
</feature>
<dbReference type="PANTHER" id="PTHR12413:SF2">
    <property type="entry name" value="DOLICHYL PYROPHOSPHATE GLC1MAN9GLCNAC2 ALPHA-1,3-GLUCOSYLTRANSFERASE-RELATED"/>
    <property type="match status" value="1"/>
</dbReference>
<comment type="subcellular location">
    <subcellularLocation>
        <location evidence="1 10">Endoplasmic reticulum membrane</location>
        <topology evidence="1 10">Multi-pass membrane protein</topology>
    </subcellularLocation>
</comment>
<comment type="pathway">
    <text evidence="2 10">Protein modification; protein glycosylation.</text>
</comment>
<evidence type="ECO:0000256" key="6">
    <source>
        <dbReference type="ARBA" id="ARBA00022692"/>
    </source>
</evidence>
<keyword evidence="6 10" id="KW-0812">Transmembrane</keyword>
<dbReference type="EMBL" id="GFDL01009667">
    <property type="protein sequence ID" value="JAV25378.1"/>
    <property type="molecule type" value="Transcribed_RNA"/>
</dbReference>
<keyword evidence="11" id="KW-0732">Signal</keyword>
<dbReference type="GO" id="GO:0006487">
    <property type="term" value="P:protein N-linked glycosylation"/>
    <property type="evidence" value="ECO:0007669"/>
    <property type="project" value="TreeGrafter"/>
</dbReference>
<feature type="transmembrane region" description="Helical" evidence="10">
    <location>
        <begin position="182"/>
        <end position="199"/>
    </location>
</feature>
<feature type="signal peptide" evidence="11">
    <location>
        <begin position="1"/>
        <end position="22"/>
    </location>
</feature>
<feature type="transmembrane region" description="Helical" evidence="10">
    <location>
        <begin position="149"/>
        <end position="176"/>
    </location>
</feature>
<dbReference type="GO" id="GO:0005789">
    <property type="term" value="C:endoplasmic reticulum membrane"/>
    <property type="evidence" value="ECO:0007669"/>
    <property type="project" value="UniProtKB-SubCell"/>
</dbReference>
<proteinExistence type="inferred from homology"/>
<keyword evidence="9 10" id="KW-0472">Membrane</keyword>
<evidence type="ECO:0000256" key="11">
    <source>
        <dbReference type="SAM" id="SignalP"/>
    </source>
</evidence>
<evidence type="ECO:0000256" key="5">
    <source>
        <dbReference type="ARBA" id="ARBA00022679"/>
    </source>
</evidence>
<evidence type="ECO:0000256" key="1">
    <source>
        <dbReference type="ARBA" id="ARBA00004477"/>
    </source>
</evidence>
<organism evidence="12">
    <name type="scientific">Culex tarsalis</name>
    <name type="common">Encephalitis mosquito</name>
    <dbReference type="NCBI Taxonomy" id="7177"/>
    <lineage>
        <taxon>Eukaryota</taxon>
        <taxon>Metazoa</taxon>
        <taxon>Ecdysozoa</taxon>
        <taxon>Arthropoda</taxon>
        <taxon>Hexapoda</taxon>
        <taxon>Insecta</taxon>
        <taxon>Pterygota</taxon>
        <taxon>Neoptera</taxon>
        <taxon>Endopterygota</taxon>
        <taxon>Diptera</taxon>
        <taxon>Nematocera</taxon>
        <taxon>Culicoidea</taxon>
        <taxon>Culicidae</taxon>
        <taxon>Culicinae</taxon>
        <taxon>Culicini</taxon>
        <taxon>Culex</taxon>
        <taxon>Culex</taxon>
    </lineage>
</organism>
<dbReference type="AlphaFoldDB" id="A0A1Q3FD14"/>
<evidence type="ECO:0000256" key="3">
    <source>
        <dbReference type="ARBA" id="ARBA00008715"/>
    </source>
</evidence>
<keyword evidence="5 10" id="KW-0808">Transferase</keyword>
<feature type="transmembrane region" description="Helical" evidence="10">
    <location>
        <begin position="332"/>
        <end position="348"/>
    </location>
</feature>
<protein>
    <recommendedName>
        <fullName evidence="10">Alpha-1,3-glucosyltransferase</fullName>
        <ecNumber evidence="10">2.4.1.-</ecNumber>
    </recommendedName>
</protein>
<evidence type="ECO:0000256" key="7">
    <source>
        <dbReference type="ARBA" id="ARBA00022824"/>
    </source>
</evidence>
<feature type="transmembrane region" description="Helical" evidence="10">
    <location>
        <begin position="376"/>
        <end position="392"/>
    </location>
</feature>
<evidence type="ECO:0000313" key="12">
    <source>
        <dbReference type="EMBL" id="JAV25378.1"/>
    </source>
</evidence>